<dbReference type="AlphaFoldDB" id="A0A0G3XDV3"/>
<name>A0A0G3XDV3_9SPHN</name>
<gene>
    <name evidence="1" type="ORF">AB433_04305</name>
</gene>
<evidence type="ECO:0000313" key="2">
    <source>
        <dbReference type="Proteomes" id="UP000035287"/>
    </source>
</evidence>
<proteinExistence type="predicted"/>
<protein>
    <submittedName>
        <fullName evidence="1">Uncharacterized protein</fullName>
    </submittedName>
</protein>
<keyword evidence="2" id="KW-1185">Reference proteome</keyword>
<dbReference type="Proteomes" id="UP000035287">
    <property type="component" value="Chromosome"/>
</dbReference>
<organism evidence="1 2">
    <name type="scientific">Croceicoccus naphthovorans</name>
    <dbReference type="NCBI Taxonomy" id="1348774"/>
    <lineage>
        <taxon>Bacteria</taxon>
        <taxon>Pseudomonadati</taxon>
        <taxon>Pseudomonadota</taxon>
        <taxon>Alphaproteobacteria</taxon>
        <taxon>Sphingomonadales</taxon>
        <taxon>Erythrobacteraceae</taxon>
        <taxon>Croceicoccus</taxon>
    </lineage>
</organism>
<sequence length="73" mass="8061">MVSASGLGKDTPHATFPQTSTAGAWVDFGNREAGQLDKSNADKRAIVGIGETCDRWEKEAVEKIEKGPWWKIW</sequence>
<reference evidence="1 2" key="1">
    <citation type="submission" date="2015-06" db="EMBL/GenBank/DDBJ databases">
        <authorList>
            <person name="Zeng Y."/>
            <person name="Huang Y."/>
        </authorList>
    </citation>
    <scope>NUCLEOTIDE SEQUENCE [LARGE SCALE GENOMIC DNA]</scope>
    <source>
        <strain evidence="1 2">PQ-2</strain>
    </source>
</reference>
<dbReference type="PATRIC" id="fig|1348774.3.peg.904"/>
<evidence type="ECO:0000313" key="1">
    <source>
        <dbReference type="EMBL" id="AKM09382.1"/>
    </source>
</evidence>
<dbReference type="EMBL" id="CP011770">
    <property type="protein sequence ID" value="AKM09382.1"/>
    <property type="molecule type" value="Genomic_DNA"/>
</dbReference>
<dbReference type="STRING" id="1348774.AB433_04305"/>
<accession>A0A0G3XDV3</accession>
<dbReference type="KEGG" id="cna:AB433_04305"/>